<proteinExistence type="predicted"/>
<sequence precursor="true">MTRFVPAFVAAALAVAAGPTTPAHAGKFNKVLDVGSAAPAWEKLAGTDGKTHSLADLKDKSAVVVVFTCNSCPVAVAYEGRLAALAKKHADTLAVVAINVNTGKDDALPAMTERAAKKGFPFAYLYDPTQEVARKYGAKNTPEVFLLDKARKVVYMGAFDDKATGEVKARYLEDAVAALAAGKAAPVAETSPAAGCSIRFNPKRDD</sequence>
<dbReference type="InterPro" id="IPR013740">
    <property type="entry name" value="Redoxin"/>
</dbReference>
<protein>
    <submittedName>
        <fullName evidence="3">Thiol-disulfide oxidoreductase</fullName>
    </submittedName>
</protein>
<evidence type="ECO:0000256" key="1">
    <source>
        <dbReference type="SAM" id="SignalP"/>
    </source>
</evidence>
<evidence type="ECO:0000259" key="2">
    <source>
        <dbReference type="PROSITE" id="PS51352"/>
    </source>
</evidence>
<keyword evidence="4" id="KW-1185">Reference proteome</keyword>
<dbReference type="PROSITE" id="PS51352">
    <property type="entry name" value="THIOREDOXIN_2"/>
    <property type="match status" value="1"/>
</dbReference>
<feature type="signal peptide" evidence="1">
    <location>
        <begin position="1"/>
        <end position="25"/>
    </location>
</feature>
<dbReference type="PANTHER" id="PTHR43640">
    <property type="entry name" value="OS07G0260300 PROTEIN"/>
    <property type="match status" value="1"/>
</dbReference>
<feature type="chain" id="PRO_5022064006" evidence="1">
    <location>
        <begin position="26"/>
        <end position="206"/>
    </location>
</feature>
<dbReference type="RefSeq" id="WP_145233568.1">
    <property type="nucleotide sequence ID" value="NZ_CP036273.1"/>
</dbReference>
<keyword evidence="1" id="KW-0732">Signal</keyword>
<dbReference type="Gene3D" id="3.40.30.10">
    <property type="entry name" value="Glutaredoxin"/>
    <property type="match status" value="1"/>
</dbReference>
<dbReference type="InterPro" id="IPR036249">
    <property type="entry name" value="Thioredoxin-like_sf"/>
</dbReference>
<dbReference type="InterPro" id="IPR013766">
    <property type="entry name" value="Thioredoxin_domain"/>
</dbReference>
<dbReference type="Proteomes" id="UP000319576">
    <property type="component" value="Chromosome"/>
</dbReference>
<accession>A0A517XLI3</accession>
<dbReference type="SUPFAM" id="SSF52833">
    <property type="entry name" value="Thioredoxin-like"/>
    <property type="match status" value="1"/>
</dbReference>
<dbReference type="AlphaFoldDB" id="A0A517XLI3"/>
<dbReference type="PANTHER" id="PTHR43640:SF1">
    <property type="entry name" value="THIOREDOXIN-DEPENDENT PEROXIREDOXIN"/>
    <property type="match status" value="1"/>
</dbReference>
<dbReference type="GO" id="GO:0016491">
    <property type="term" value="F:oxidoreductase activity"/>
    <property type="evidence" value="ECO:0007669"/>
    <property type="project" value="InterPro"/>
</dbReference>
<dbReference type="InterPro" id="IPR047262">
    <property type="entry name" value="PRX-like1"/>
</dbReference>
<dbReference type="CDD" id="cd02969">
    <property type="entry name" value="PRX_like1"/>
    <property type="match status" value="1"/>
</dbReference>
<dbReference type="KEGG" id="uli:ETAA1_02440"/>
<evidence type="ECO:0000313" key="4">
    <source>
        <dbReference type="Proteomes" id="UP000319576"/>
    </source>
</evidence>
<feature type="domain" description="Thioredoxin" evidence="2">
    <location>
        <begin position="32"/>
        <end position="181"/>
    </location>
</feature>
<gene>
    <name evidence="3" type="ORF">ETAA1_02440</name>
</gene>
<organism evidence="3 4">
    <name type="scientific">Urbifossiella limnaea</name>
    <dbReference type="NCBI Taxonomy" id="2528023"/>
    <lineage>
        <taxon>Bacteria</taxon>
        <taxon>Pseudomonadati</taxon>
        <taxon>Planctomycetota</taxon>
        <taxon>Planctomycetia</taxon>
        <taxon>Gemmatales</taxon>
        <taxon>Gemmataceae</taxon>
        <taxon>Urbifossiella</taxon>
    </lineage>
</organism>
<dbReference type="EMBL" id="CP036273">
    <property type="protein sequence ID" value="QDU18359.1"/>
    <property type="molecule type" value="Genomic_DNA"/>
</dbReference>
<dbReference type="OrthoDB" id="9809746at2"/>
<name>A0A517XLI3_9BACT</name>
<reference evidence="3 4" key="1">
    <citation type="submission" date="2019-02" db="EMBL/GenBank/DDBJ databases">
        <title>Deep-cultivation of Planctomycetes and their phenomic and genomic characterization uncovers novel biology.</title>
        <authorList>
            <person name="Wiegand S."/>
            <person name="Jogler M."/>
            <person name="Boedeker C."/>
            <person name="Pinto D."/>
            <person name="Vollmers J."/>
            <person name="Rivas-Marin E."/>
            <person name="Kohn T."/>
            <person name="Peeters S.H."/>
            <person name="Heuer A."/>
            <person name="Rast P."/>
            <person name="Oberbeckmann S."/>
            <person name="Bunk B."/>
            <person name="Jeske O."/>
            <person name="Meyerdierks A."/>
            <person name="Storesund J.E."/>
            <person name="Kallscheuer N."/>
            <person name="Luecker S."/>
            <person name="Lage O.M."/>
            <person name="Pohl T."/>
            <person name="Merkel B.J."/>
            <person name="Hornburger P."/>
            <person name="Mueller R.-W."/>
            <person name="Bruemmer F."/>
            <person name="Labrenz M."/>
            <person name="Spormann A.M."/>
            <person name="Op den Camp H."/>
            <person name="Overmann J."/>
            <person name="Amann R."/>
            <person name="Jetten M.S.M."/>
            <person name="Mascher T."/>
            <person name="Medema M.H."/>
            <person name="Devos D.P."/>
            <person name="Kaster A.-K."/>
            <person name="Ovreas L."/>
            <person name="Rohde M."/>
            <person name="Galperin M.Y."/>
            <person name="Jogler C."/>
        </authorList>
    </citation>
    <scope>NUCLEOTIDE SEQUENCE [LARGE SCALE GENOMIC DNA]</scope>
    <source>
        <strain evidence="3 4">ETA_A1</strain>
    </source>
</reference>
<evidence type="ECO:0000313" key="3">
    <source>
        <dbReference type="EMBL" id="QDU18359.1"/>
    </source>
</evidence>
<dbReference type="Pfam" id="PF08534">
    <property type="entry name" value="Redoxin"/>
    <property type="match status" value="1"/>
</dbReference>